<evidence type="ECO:0000313" key="1">
    <source>
        <dbReference type="EMBL" id="QHU18000.1"/>
    </source>
</evidence>
<accession>A0A6C0KMU9</accession>
<sequence length="138" mass="16849">MKFKNKSHNNTMNKSEKKEIFKQFIDTYFELLEVIKTKLDHHKDFKVFYLKNYALRKTNIKLFIKTWYESITCLYYTRIINGDIQYFLDNGASMMTTNTFKEYFDYFKKIYETLDNTIVNSVKSMVQRLTQASFMYYN</sequence>
<dbReference type="EMBL" id="MN740921">
    <property type="protein sequence ID" value="QHU18000.1"/>
    <property type="molecule type" value="Genomic_DNA"/>
</dbReference>
<organism evidence="1">
    <name type="scientific">viral metagenome</name>
    <dbReference type="NCBI Taxonomy" id="1070528"/>
    <lineage>
        <taxon>unclassified sequences</taxon>
        <taxon>metagenomes</taxon>
        <taxon>organismal metagenomes</taxon>
    </lineage>
</organism>
<proteinExistence type="predicted"/>
<protein>
    <submittedName>
        <fullName evidence="1">Uncharacterized protein</fullName>
    </submittedName>
</protein>
<reference evidence="1" key="1">
    <citation type="journal article" date="2020" name="Nature">
        <title>Giant virus diversity and host interactions through global metagenomics.</title>
        <authorList>
            <person name="Schulz F."/>
            <person name="Roux S."/>
            <person name="Paez-Espino D."/>
            <person name="Jungbluth S."/>
            <person name="Walsh D.A."/>
            <person name="Denef V.J."/>
            <person name="McMahon K.D."/>
            <person name="Konstantinidis K.T."/>
            <person name="Eloe-Fadrosh E.A."/>
            <person name="Kyrpides N.C."/>
            <person name="Woyke T."/>
        </authorList>
    </citation>
    <scope>NUCLEOTIDE SEQUENCE</scope>
    <source>
        <strain evidence="1">GVMAG-S-3300012919-55</strain>
    </source>
</reference>
<name>A0A6C0KMU9_9ZZZZ</name>
<dbReference type="AlphaFoldDB" id="A0A6C0KMU9"/>